<protein>
    <submittedName>
        <fullName evidence="5">Histidine phosphatase family protein</fullName>
    </submittedName>
</protein>
<evidence type="ECO:0000256" key="4">
    <source>
        <dbReference type="PIRSR" id="PIRSR613078-2"/>
    </source>
</evidence>
<dbReference type="InterPro" id="IPR050275">
    <property type="entry name" value="PGM_Phosphatase"/>
</dbReference>
<proteinExistence type="predicted"/>
<dbReference type="AlphaFoldDB" id="A0A809RU87"/>
<dbReference type="Proteomes" id="UP000662914">
    <property type="component" value="Chromosome"/>
</dbReference>
<dbReference type="EMBL" id="AP021857">
    <property type="protein sequence ID" value="BBO19756.1"/>
    <property type="molecule type" value="Genomic_DNA"/>
</dbReference>
<evidence type="ECO:0000256" key="2">
    <source>
        <dbReference type="ARBA" id="ARBA00023235"/>
    </source>
</evidence>
<evidence type="ECO:0000256" key="3">
    <source>
        <dbReference type="PIRSR" id="PIRSR613078-1"/>
    </source>
</evidence>
<name>A0A809RU87_9PROT</name>
<evidence type="ECO:0000313" key="6">
    <source>
        <dbReference type="Proteomes" id="UP000662914"/>
    </source>
</evidence>
<evidence type="ECO:0000313" key="5">
    <source>
        <dbReference type="EMBL" id="BBO19756.1"/>
    </source>
</evidence>
<gene>
    <name evidence="5" type="ORF">DSYM_04550</name>
</gene>
<dbReference type="PROSITE" id="PS00175">
    <property type="entry name" value="PG_MUTASE"/>
    <property type="match status" value="1"/>
</dbReference>
<dbReference type="InterPro" id="IPR013078">
    <property type="entry name" value="His_Pase_superF_clade-1"/>
</dbReference>
<dbReference type="InterPro" id="IPR001345">
    <property type="entry name" value="PG/BPGM_mutase_AS"/>
</dbReference>
<reference evidence="5" key="1">
    <citation type="journal article" name="DNA Res.">
        <title>The physiological potential of anammox bacteria as revealed by their core genome structure.</title>
        <authorList>
            <person name="Okubo T."/>
            <person name="Toyoda A."/>
            <person name="Fukuhara K."/>
            <person name="Uchiyama I."/>
            <person name="Harigaya Y."/>
            <person name="Kuroiwa M."/>
            <person name="Suzuki T."/>
            <person name="Murakami Y."/>
            <person name="Suwa Y."/>
            <person name="Takami H."/>
        </authorList>
    </citation>
    <scope>NUCLEOTIDE SEQUENCE</scope>
    <source>
        <strain evidence="5">317325-3</strain>
    </source>
</reference>
<dbReference type="SUPFAM" id="SSF53254">
    <property type="entry name" value="Phosphoglycerate mutase-like"/>
    <property type="match status" value="1"/>
</dbReference>
<accession>A0A809RU87</accession>
<dbReference type="GO" id="GO:0016791">
    <property type="term" value="F:phosphatase activity"/>
    <property type="evidence" value="ECO:0007669"/>
    <property type="project" value="TreeGrafter"/>
</dbReference>
<dbReference type="KEGG" id="ddz:DSYM_04550"/>
<dbReference type="PANTHER" id="PTHR48100">
    <property type="entry name" value="BROAD-SPECIFICITY PHOSPHATASE YOR283W-RELATED"/>
    <property type="match status" value="1"/>
</dbReference>
<evidence type="ECO:0000256" key="1">
    <source>
        <dbReference type="ARBA" id="ARBA00023152"/>
    </source>
</evidence>
<dbReference type="InterPro" id="IPR029033">
    <property type="entry name" value="His_PPase_superfam"/>
</dbReference>
<feature type="binding site" evidence="4">
    <location>
        <position position="60"/>
    </location>
    <ligand>
        <name>substrate</name>
    </ligand>
</feature>
<feature type="active site" description="Tele-phosphohistidine intermediate" evidence="3">
    <location>
        <position position="11"/>
    </location>
</feature>
<feature type="binding site" evidence="4">
    <location>
        <begin position="10"/>
        <end position="17"/>
    </location>
    <ligand>
        <name>substrate</name>
    </ligand>
</feature>
<dbReference type="GO" id="GO:0005737">
    <property type="term" value="C:cytoplasm"/>
    <property type="evidence" value="ECO:0007669"/>
    <property type="project" value="TreeGrafter"/>
</dbReference>
<dbReference type="CDD" id="cd07067">
    <property type="entry name" value="HP_PGM_like"/>
    <property type="match status" value="1"/>
</dbReference>
<keyword evidence="1" id="KW-0324">Glycolysis</keyword>
<sequence length="212" mass="23424">MTATRLCLVRHGETAWNAERRIQGQLDVPLSATGHAQARAAARRLAREGFAAIYSSDLVRALHTAEAAARRLKLPIRRRSDLRERHYGVLQTLTFAEFAQHHPQAHTRFLAREEAFALPGGGESLRRFADRVHRCVDEIVAAHPGGQVLVVTHGGVLDVLHRRASGKPLSAPRDFEIPNAGLNWLEADGGRWTLLAWAERGHLAEALDELPG</sequence>
<dbReference type="Gene3D" id="3.40.50.1240">
    <property type="entry name" value="Phosphoglycerate mutase-like"/>
    <property type="match status" value="1"/>
</dbReference>
<keyword evidence="2" id="KW-0413">Isomerase</keyword>
<feature type="binding site" evidence="4">
    <location>
        <begin position="84"/>
        <end position="87"/>
    </location>
    <ligand>
        <name>substrate</name>
    </ligand>
</feature>
<feature type="active site" description="Proton donor/acceptor" evidence="3">
    <location>
        <position position="84"/>
    </location>
</feature>
<dbReference type="SMART" id="SM00855">
    <property type="entry name" value="PGAM"/>
    <property type="match status" value="1"/>
</dbReference>
<dbReference type="Pfam" id="PF00300">
    <property type="entry name" value="His_Phos_1"/>
    <property type="match status" value="1"/>
</dbReference>
<organism evidence="5 6">
    <name type="scientific">Candidatus Desulfobacillus denitrificans</name>
    <dbReference type="NCBI Taxonomy" id="2608985"/>
    <lineage>
        <taxon>Bacteria</taxon>
        <taxon>Pseudomonadati</taxon>
        <taxon>Pseudomonadota</taxon>
        <taxon>Betaproteobacteria</taxon>
        <taxon>Candidatus Desulfobacillus</taxon>
    </lineage>
</organism>
<dbReference type="PANTHER" id="PTHR48100:SF1">
    <property type="entry name" value="HISTIDINE PHOSPHATASE FAMILY PROTEIN-RELATED"/>
    <property type="match status" value="1"/>
</dbReference>